<name>A0A0G0RF55_9BACT</name>
<proteinExistence type="predicted"/>
<protein>
    <submittedName>
        <fullName evidence="2">Uncharacterized protein</fullName>
    </submittedName>
</protein>
<keyword evidence="1" id="KW-0732">Signal</keyword>
<evidence type="ECO:0000256" key="1">
    <source>
        <dbReference type="SAM" id="SignalP"/>
    </source>
</evidence>
<dbReference type="STRING" id="1619013.UT41_C0002G0061"/>
<feature type="signal peptide" evidence="1">
    <location>
        <begin position="1"/>
        <end position="23"/>
    </location>
</feature>
<gene>
    <name evidence="2" type="ORF">UT41_C0002G0061</name>
</gene>
<dbReference type="EMBL" id="LBWR01000002">
    <property type="protein sequence ID" value="KKR12287.1"/>
    <property type="molecule type" value="Genomic_DNA"/>
</dbReference>
<dbReference type="Proteomes" id="UP000034665">
    <property type="component" value="Unassembled WGS sequence"/>
</dbReference>
<organism evidence="2 3">
    <name type="scientific">Candidatus Wolfebacteria bacterium GW2011_GWC2_39_22</name>
    <dbReference type="NCBI Taxonomy" id="1619013"/>
    <lineage>
        <taxon>Bacteria</taxon>
        <taxon>Candidatus Wolfeibacteriota</taxon>
    </lineage>
</organism>
<reference evidence="2 3" key="1">
    <citation type="journal article" date="2015" name="Nature">
        <title>rRNA introns, odd ribosomes, and small enigmatic genomes across a large radiation of phyla.</title>
        <authorList>
            <person name="Brown C.T."/>
            <person name="Hug L.A."/>
            <person name="Thomas B.C."/>
            <person name="Sharon I."/>
            <person name="Castelle C.J."/>
            <person name="Singh A."/>
            <person name="Wilkins M.J."/>
            <person name="Williams K.H."/>
            <person name="Banfield J.F."/>
        </authorList>
    </citation>
    <scope>NUCLEOTIDE SEQUENCE [LARGE SCALE GENOMIC DNA]</scope>
</reference>
<feature type="chain" id="PRO_5002534294" evidence="1">
    <location>
        <begin position="24"/>
        <end position="115"/>
    </location>
</feature>
<evidence type="ECO:0000313" key="2">
    <source>
        <dbReference type="EMBL" id="KKR12287.1"/>
    </source>
</evidence>
<comment type="caution">
    <text evidence="2">The sequence shown here is derived from an EMBL/GenBank/DDBJ whole genome shotgun (WGS) entry which is preliminary data.</text>
</comment>
<accession>A0A0G0RF55</accession>
<evidence type="ECO:0000313" key="3">
    <source>
        <dbReference type="Proteomes" id="UP000034665"/>
    </source>
</evidence>
<dbReference type="AlphaFoldDB" id="A0A0G0RF55"/>
<sequence>MKKFVVLLAVLVFAFGLASVAAAQEEGAGPPELETANNLKKAKQAWAPLVRAQEIVVKNFPGAYPVKWAWTLGSGGYEQNFWLEQGKGREEIGVVLSFEGKVYYWVSESRLKELK</sequence>